<feature type="region of interest" description="Disordered" evidence="1">
    <location>
        <begin position="224"/>
        <end position="270"/>
    </location>
</feature>
<dbReference type="InterPro" id="IPR036638">
    <property type="entry name" value="HLH_DNA-bd_sf"/>
</dbReference>
<protein>
    <recommendedName>
        <fullName evidence="4">BHLH domain-containing protein</fullName>
    </recommendedName>
</protein>
<comment type="caution">
    <text evidence="2">The sequence shown here is derived from an EMBL/GenBank/DDBJ whole genome shotgun (WGS) entry which is preliminary data.</text>
</comment>
<feature type="compositionally biased region" description="Low complexity" evidence="1">
    <location>
        <begin position="60"/>
        <end position="70"/>
    </location>
</feature>
<gene>
    <name evidence="2" type="ORF">MYCIT1_LOCUS34287</name>
</gene>
<feature type="compositionally biased region" description="Acidic residues" evidence="1">
    <location>
        <begin position="224"/>
        <end position="244"/>
    </location>
</feature>
<feature type="region of interest" description="Disordered" evidence="1">
    <location>
        <begin position="58"/>
        <end position="93"/>
    </location>
</feature>
<dbReference type="Gene3D" id="4.10.280.10">
    <property type="entry name" value="Helix-loop-helix DNA-binding domain"/>
    <property type="match status" value="1"/>
</dbReference>
<name>A0AAD2HWM0_9AGAR</name>
<reference evidence="2" key="1">
    <citation type="submission" date="2023-11" db="EMBL/GenBank/DDBJ databases">
        <authorList>
            <person name="De Vega J J."/>
            <person name="De Vega J J."/>
        </authorList>
    </citation>
    <scope>NUCLEOTIDE SEQUENCE</scope>
</reference>
<dbReference type="Proteomes" id="UP001295794">
    <property type="component" value="Unassembled WGS sequence"/>
</dbReference>
<evidence type="ECO:0000313" key="3">
    <source>
        <dbReference type="Proteomes" id="UP001295794"/>
    </source>
</evidence>
<evidence type="ECO:0008006" key="4">
    <source>
        <dbReference type="Google" id="ProtNLM"/>
    </source>
</evidence>
<feature type="compositionally biased region" description="Basic and acidic residues" evidence="1">
    <location>
        <begin position="79"/>
        <end position="93"/>
    </location>
</feature>
<evidence type="ECO:0000256" key="1">
    <source>
        <dbReference type="SAM" id="MobiDB-lite"/>
    </source>
</evidence>
<accession>A0AAD2HWM0</accession>
<keyword evidence="3" id="KW-1185">Reference proteome</keyword>
<sequence>MSAAAFHTQALPAGWYNQSAPYSNYQPDAYSSSSCSTSSYYATPVRFASVSSQRRERRLAASAAADPQQQHNSGNGRMYVERRATHNATERARRERLNIRMTVRLHFSIVPQGTVTHQAVIAFQMLASLLPDIAPGEHNRRQPSRLAIANSCITHIHAARRHRARTAECLRTMIAERAQLRAELNTWREKAGLDPIPASDHAGGELDEDARDVFERLLRGDELEFEVSDLPPSDDGEDGEPGDAEDIRGRPMTPPSPSSASSTPPLPSAGPYRTGACECAQCYHVQQPQQACSAANAPFSHHAPMYSEGHGNLACGWPQGTVSTNQYAFRVQGAYEGPVIW</sequence>
<dbReference type="AlphaFoldDB" id="A0AAD2HWM0"/>
<organism evidence="2 3">
    <name type="scientific">Mycena citricolor</name>
    <dbReference type="NCBI Taxonomy" id="2018698"/>
    <lineage>
        <taxon>Eukaryota</taxon>
        <taxon>Fungi</taxon>
        <taxon>Dikarya</taxon>
        <taxon>Basidiomycota</taxon>
        <taxon>Agaricomycotina</taxon>
        <taxon>Agaricomycetes</taxon>
        <taxon>Agaricomycetidae</taxon>
        <taxon>Agaricales</taxon>
        <taxon>Marasmiineae</taxon>
        <taxon>Mycenaceae</taxon>
        <taxon>Mycena</taxon>
    </lineage>
</organism>
<dbReference type="EMBL" id="CAVNYO010000455">
    <property type="protein sequence ID" value="CAK5282500.1"/>
    <property type="molecule type" value="Genomic_DNA"/>
</dbReference>
<evidence type="ECO:0000313" key="2">
    <source>
        <dbReference type="EMBL" id="CAK5282500.1"/>
    </source>
</evidence>
<proteinExistence type="predicted"/>
<dbReference type="GO" id="GO:0046983">
    <property type="term" value="F:protein dimerization activity"/>
    <property type="evidence" value="ECO:0007669"/>
    <property type="project" value="InterPro"/>
</dbReference>